<comment type="cofactor">
    <cofactor evidence="1">
        <name>pyridoxal 5'-phosphate</name>
        <dbReference type="ChEBI" id="CHEBI:597326"/>
    </cofactor>
</comment>
<dbReference type="CDD" id="cd00610">
    <property type="entry name" value="OAT_like"/>
    <property type="match status" value="1"/>
</dbReference>
<evidence type="ECO:0000256" key="5">
    <source>
        <dbReference type="RuleBase" id="RU003560"/>
    </source>
</evidence>
<dbReference type="FunFam" id="3.40.640.10:FF:000004">
    <property type="entry name" value="Acetylornithine aminotransferase"/>
    <property type="match status" value="1"/>
</dbReference>
<dbReference type="InterPro" id="IPR015422">
    <property type="entry name" value="PyrdxlP-dep_Trfase_small"/>
</dbReference>
<sequence>MPESNRENADFGQAQPRLVTPVPGPKSVAMVSELARTECPAITARRARRQRESGVGQDPIVWERSLGANIEDVDGNVYVDLTGAFAVCGLGHNPPAVVDAAREQVGRLTHAMGDVYPSRVKIELGVLLSKIAPGDLDQSIFGLSGGDAIQAALKTAAVHTGKPGVIAFWGGYHGLSYGALSATAYRKEFREPFLGQLNSTIQHIPYPDPYRPPFGMPVDTPPEAISRAVLAHLRQMLEHPASGAEGLGAILVEPIQGRGGEVVPPAGFLQGLRDICDEFGLVLIFDEIFTGLGRTGDLFACQHEGVVPDILCVGKSMGGGFPISAAIGRPSVMNSWGASSGEAIHTSTFLGNPLGCAMASAAIRTLIAEDWPQKVQKRGDAWLKKLEALRQRFPKMIGDVRGRGLMLGIDLVKDTDTHEPAGHLALALTDYCRQRGYLVLPSGIHGNVLALSPPFVITDAQADGFFEALADGLESLQTTAP</sequence>
<dbReference type="PIRSF" id="PIRSF000521">
    <property type="entry name" value="Transaminase_4ab_Lys_Orn"/>
    <property type="match status" value="1"/>
</dbReference>
<dbReference type="EMBL" id="CP030032">
    <property type="protein sequence ID" value="AWV90502.1"/>
    <property type="molecule type" value="Genomic_DNA"/>
</dbReference>
<evidence type="ECO:0000256" key="2">
    <source>
        <dbReference type="ARBA" id="ARBA00022576"/>
    </source>
</evidence>
<gene>
    <name evidence="6" type="ORF">DN745_14675</name>
</gene>
<evidence type="ECO:0000256" key="1">
    <source>
        <dbReference type="ARBA" id="ARBA00001933"/>
    </source>
</evidence>
<dbReference type="InterPro" id="IPR015424">
    <property type="entry name" value="PyrdxlP-dep_Trfase"/>
</dbReference>
<keyword evidence="7" id="KW-1185">Reference proteome</keyword>
<dbReference type="AlphaFoldDB" id="A0A2Z4FNP7"/>
<dbReference type="GO" id="GO:0030170">
    <property type="term" value="F:pyridoxal phosphate binding"/>
    <property type="evidence" value="ECO:0007669"/>
    <property type="project" value="InterPro"/>
</dbReference>
<dbReference type="Gene3D" id="3.90.1150.10">
    <property type="entry name" value="Aspartate Aminotransferase, domain 1"/>
    <property type="match status" value="1"/>
</dbReference>
<keyword evidence="2 6" id="KW-0032">Aminotransferase</keyword>
<dbReference type="RefSeq" id="WP_111335992.1">
    <property type="nucleotide sequence ID" value="NZ_CP030032.1"/>
</dbReference>
<dbReference type="InterPro" id="IPR015421">
    <property type="entry name" value="PyrdxlP-dep_Trfase_major"/>
</dbReference>
<dbReference type="InterPro" id="IPR050103">
    <property type="entry name" value="Class-III_PLP-dep_AT"/>
</dbReference>
<dbReference type="Proteomes" id="UP000249799">
    <property type="component" value="Chromosome"/>
</dbReference>
<organism evidence="6 7">
    <name type="scientific">Bradymonas sediminis</name>
    <dbReference type="NCBI Taxonomy" id="1548548"/>
    <lineage>
        <taxon>Bacteria</taxon>
        <taxon>Deltaproteobacteria</taxon>
        <taxon>Bradymonadales</taxon>
        <taxon>Bradymonadaceae</taxon>
        <taxon>Bradymonas</taxon>
    </lineage>
</organism>
<dbReference type="GO" id="GO:0008483">
    <property type="term" value="F:transaminase activity"/>
    <property type="evidence" value="ECO:0007669"/>
    <property type="project" value="UniProtKB-KW"/>
</dbReference>
<dbReference type="PROSITE" id="PS00600">
    <property type="entry name" value="AA_TRANSFER_CLASS_3"/>
    <property type="match status" value="1"/>
</dbReference>
<protein>
    <submittedName>
        <fullName evidence="6">Aspartate aminotransferase family protein</fullName>
    </submittedName>
</protein>
<dbReference type="InterPro" id="IPR049704">
    <property type="entry name" value="Aminotrans_3_PPA_site"/>
</dbReference>
<evidence type="ECO:0000256" key="3">
    <source>
        <dbReference type="ARBA" id="ARBA00022679"/>
    </source>
</evidence>
<reference evidence="6 7" key="1">
    <citation type="submission" date="2018-06" db="EMBL/GenBank/DDBJ databases">
        <title>Lujinxingia sediminis gen. nov. sp. nov., a new facultative anaerobic member of the class Deltaproteobacteria, and proposal of Lujinxingaceae fam. nov.</title>
        <authorList>
            <person name="Guo L.-Y."/>
            <person name="Li C.-M."/>
            <person name="Wang S."/>
            <person name="Du Z.-J."/>
        </authorList>
    </citation>
    <scope>NUCLEOTIDE SEQUENCE [LARGE SCALE GENOMIC DNA]</scope>
    <source>
        <strain evidence="6 7">FA350</strain>
    </source>
</reference>
<dbReference type="InterPro" id="IPR005814">
    <property type="entry name" value="Aminotrans_3"/>
</dbReference>
<dbReference type="SUPFAM" id="SSF53383">
    <property type="entry name" value="PLP-dependent transferases"/>
    <property type="match status" value="1"/>
</dbReference>
<dbReference type="OrthoDB" id="9801052at2"/>
<dbReference type="Pfam" id="PF00202">
    <property type="entry name" value="Aminotran_3"/>
    <property type="match status" value="1"/>
</dbReference>
<keyword evidence="3 6" id="KW-0808">Transferase</keyword>
<dbReference type="PANTHER" id="PTHR11986">
    <property type="entry name" value="AMINOTRANSFERASE CLASS III"/>
    <property type="match status" value="1"/>
</dbReference>
<evidence type="ECO:0000313" key="7">
    <source>
        <dbReference type="Proteomes" id="UP000249799"/>
    </source>
</evidence>
<dbReference type="PANTHER" id="PTHR11986:SF79">
    <property type="entry name" value="ACETYLORNITHINE AMINOTRANSFERASE, MITOCHONDRIAL"/>
    <property type="match status" value="1"/>
</dbReference>
<dbReference type="GO" id="GO:0042802">
    <property type="term" value="F:identical protein binding"/>
    <property type="evidence" value="ECO:0007669"/>
    <property type="project" value="TreeGrafter"/>
</dbReference>
<proteinExistence type="inferred from homology"/>
<keyword evidence="4 5" id="KW-0663">Pyridoxal phosphate</keyword>
<accession>A0A2Z4FNP7</accession>
<evidence type="ECO:0000256" key="4">
    <source>
        <dbReference type="ARBA" id="ARBA00022898"/>
    </source>
</evidence>
<dbReference type="KEGG" id="bsed:DN745_14675"/>
<name>A0A2Z4FNP7_9DELT</name>
<comment type="similarity">
    <text evidence="5">Belongs to the class-III pyridoxal-phosphate-dependent aminotransferase family.</text>
</comment>
<evidence type="ECO:0000313" key="6">
    <source>
        <dbReference type="EMBL" id="AWV90502.1"/>
    </source>
</evidence>
<dbReference type="Gene3D" id="3.40.640.10">
    <property type="entry name" value="Type I PLP-dependent aspartate aminotransferase-like (Major domain)"/>
    <property type="match status" value="1"/>
</dbReference>